<comment type="subcellular location">
    <subcellularLocation>
        <location evidence="1">Cell projection</location>
    </subcellularLocation>
    <subcellularLocation>
        <location evidence="2">Cytoplasm</location>
    </subcellularLocation>
</comment>
<dbReference type="PANTHER" id="PTHR23005:SF3">
    <property type="entry name" value="RETINITIS PIGMENTOSA 1-LIKE 1 PROTEIN"/>
    <property type="match status" value="1"/>
</dbReference>
<feature type="region of interest" description="Disordered" evidence="6">
    <location>
        <begin position="764"/>
        <end position="790"/>
    </location>
</feature>
<evidence type="ECO:0000313" key="9">
    <source>
        <dbReference type="Proteomes" id="UP000011518"/>
    </source>
</evidence>
<dbReference type="GO" id="GO:0035082">
    <property type="term" value="P:axoneme assembly"/>
    <property type="evidence" value="ECO:0007669"/>
    <property type="project" value="TreeGrafter"/>
</dbReference>
<dbReference type="GO" id="GO:0035556">
    <property type="term" value="P:intracellular signal transduction"/>
    <property type="evidence" value="ECO:0007669"/>
    <property type="project" value="InterPro"/>
</dbReference>
<feature type="compositionally biased region" description="Polar residues" evidence="6">
    <location>
        <begin position="1427"/>
        <end position="1453"/>
    </location>
</feature>
<dbReference type="EMBL" id="KB359234">
    <property type="protein sequence ID" value="ELV14218.1"/>
    <property type="molecule type" value="Genomic_DNA"/>
</dbReference>
<dbReference type="GO" id="GO:0005930">
    <property type="term" value="C:axoneme"/>
    <property type="evidence" value="ECO:0007669"/>
    <property type="project" value="TreeGrafter"/>
</dbReference>
<feature type="compositionally biased region" description="Basic and acidic residues" evidence="6">
    <location>
        <begin position="1375"/>
        <end position="1398"/>
    </location>
</feature>
<feature type="domain" description="Doublecortin" evidence="7">
    <location>
        <begin position="34"/>
        <end position="109"/>
    </location>
</feature>
<evidence type="ECO:0000256" key="1">
    <source>
        <dbReference type="ARBA" id="ARBA00004316"/>
    </source>
</evidence>
<dbReference type="FunCoup" id="L8YCR8">
    <property type="interactions" value="6"/>
</dbReference>
<reference evidence="9" key="1">
    <citation type="submission" date="2012-07" db="EMBL/GenBank/DDBJ databases">
        <title>Genome of the Chinese tree shrew, a rising model animal genetically related to primates.</title>
        <authorList>
            <person name="Zhang G."/>
            <person name="Fan Y."/>
            <person name="Yao Y."/>
            <person name="Huang Z."/>
        </authorList>
    </citation>
    <scope>NUCLEOTIDE SEQUENCE [LARGE SCALE GENOMIC DNA]</scope>
</reference>
<feature type="region of interest" description="Disordered" evidence="6">
    <location>
        <begin position="230"/>
        <end position="268"/>
    </location>
</feature>
<feature type="region of interest" description="Disordered" evidence="6">
    <location>
        <begin position="498"/>
        <end position="625"/>
    </location>
</feature>
<feature type="compositionally biased region" description="Basic and acidic residues" evidence="6">
    <location>
        <begin position="557"/>
        <end position="567"/>
    </location>
</feature>
<dbReference type="InterPro" id="IPR003533">
    <property type="entry name" value="Doublecortin_dom"/>
</dbReference>
<feature type="region of interest" description="Disordered" evidence="6">
    <location>
        <begin position="845"/>
        <end position="937"/>
    </location>
</feature>
<evidence type="ECO:0000256" key="5">
    <source>
        <dbReference type="ARBA" id="ARBA00023273"/>
    </source>
</evidence>
<feature type="compositionally biased region" description="Polar residues" evidence="6">
    <location>
        <begin position="114"/>
        <end position="127"/>
    </location>
</feature>
<evidence type="ECO:0000259" key="7">
    <source>
        <dbReference type="PROSITE" id="PS50309"/>
    </source>
</evidence>
<feature type="compositionally biased region" description="Polar residues" evidence="6">
    <location>
        <begin position="1399"/>
        <end position="1411"/>
    </location>
</feature>
<evidence type="ECO:0000256" key="3">
    <source>
        <dbReference type="ARBA" id="ARBA00022490"/>
    </source>
</evidence>
<gene>
    <name evidence="8" type="ORF">TREES_T100016336</name>
</gene>
<feature type="compositionally biased region" description="Low complexity" evidence="6">
    <location>
        <begin position="1245"/>
        <end position="1255"/>
    </location>
</feature>
<dbReference type="PANTHER" id="PTHR23005">
    <property type="entry name" value="RETINITIS PIGMENTOSA 1 PROTEIN"/>
    <property type="match status" value="1"/>
</dbReference>
<feature type="region of interest" description="Disordered" evidence="6">
    <location>
        <begin position="1181"/>
        <end position="1203"/>
    </location>
</feature>
<sequence>MNSTLKDAQAPNHRECLLPSVARTPSVIQVTPAKKITFLKRGDPRFAGVRLAVNQRTFKTFSALMDELSQRMPLSFGVRSVTTPRGLHGLSTLEQLEDGGCYLCSDKKPPKTPNGPSRPQGRSPSGHQSRDLEGQRETPRTSSSRKGPKVPRKIKLIKNGDPRFQGTVVLSHGNTRNLAAFVSKASDVLRFPVKQVYTVSGKKVDSLQSLLRSPSILVCAGNEAFRPPAMNEAGKHGTEVLSGPTSRNKIGSWGPKAQQSVIHSRSTSGSRPRWFSLLSEKPGVSDAPRSLHRAWVGPALDRHPQDTSAQPQPGALVAGDDMEKKVHVNEDGSLSVEMRVRFHLLGDDMLLWSRRLGRASGLTAAGGADPGLGEADDVRCMWQGHPWGFVEPGARGQRPCEAGCDTAFDRSCQPGPRCEIWTNPLYATQDEDPASRSGAGRAQHSCCRGPWSPGAAGGDRSSQDSGSLASSARCFEGSEPDSSCCPRSLEGSVGSVSLHQASAAASQSQAAGEGPGEGPSSEPEGAEPGSQDQCSCLTPGNQGVEGALSDPSARARSCAEPRERGEQHQGCLGKSRARAPQQKATQGDGSGSPTPSPSSLRNEGLQKCGQVSEHHQARSGSITRLSLALSHPSSWDTEGGSLPLSAYASAQQRSPASAMSSPNVSDLDQVALRGHPGKCCHCRDTCCPLDSPATQQVPRPPDRGGACAHSPALRSERSPSNRRQASRALRPPSSGSLHSQDLPGVSSATITPVSNSDCASSFYRPDAPSAAPSADTCQGEKARATPEPASSLALLVRQAAGGEPRAHRGCCCSQIRTPGKTRVLWGPHSEACWVCSGYCPMPPRGRPCARKRPSSSSSSSSSELRADQGPGGGEQGQGKLQVGRSLPRAVDRTARAARRSSPSAGTGPRGVFRGRSPGGGHRIKEQEEEGSMMPGALPHTSPDAMVREWLDNIPEEPVLMKYEMIDETPSVAGDGLEGPEEDLGDQHSLEGLGELVQARQQPLEGDAGDNPEPMTADAGSRSGDGPPQVAATDGDFDTPLEAGAGEKFAMCCGVTQCELPGRVSASTQIMKALMGSKQGRPSSLPEVSSVVARRLSRSARALITCLARLHLFDEDLGSPGGKARFTNSPRYQELLNISQALWPGYGLDQGQLDSDLWELAPCQALPGLGSHAVTEDFTATSSSGVDVSSGSGGSGEGSGPCAVDCTLVPERVELPLETSYQRPDSRSSENPEDLENHQSNCSTVSSKSQASACASSEEEGERDGGEQMLDNNLEPPQMLDENLEPSQVLDDNLESFQETEGGAASQQGEEKSHTSAVSCLEEAEVEAQGKSEEEGAVDEGSGDEDNLGSVAAGEDDQAPEESDGAEAVETQEAGGEERPESEGGNESEKEDSPPDSRGHSQSGEAPGNSSLDLEGRSTPHPGPGGDTSHQSPDPDTGPSSRASSLGHCSQVSQKDSEDHSSVNRSTEDEPKEDPPAESKAPGMYPESSTSEQEGTPSGLQTPEQGADEGSDLQDKKAAANLTLTKAVGKAEGFDQDDFDF</sequence>
<feature type="domain" description="Doublecortin" evidence="7">
    <location>
        <begin position="152"/>
        <end position="231"/>
    </location>
</feature>
<feature type="region of interest" description="Disordered" evidence="6">
    <location>
        <begin position="1003"/>
        <end position="1040"/>
    </location>
</feature>
<evidence type="ECO:0000256" key="4">
    <source>
        <dbReference type="ARBA" id="ARBA00022737"/>
    </source>
</evidence>
<keyword evidence="9" id="KW-1185">Reference proteome</keyword>
<keyword evidence="3" id="KW-0963">Cytoplasm</keyword>
<dbReference type="Pfam" id="PF03607">
    <property type="entry name" value="DCX"/>
    <property type="match status" value="2"/>
</dbReference>
<feature type="compositionally biased region" description="Polar residues" evidence="6">
    <location>
        <begin position="532"/>
        <end position="541"/>
    </location>
</feature>
<feature type="region of interest" description="Disordered" evidence="6">
    <location>
        <begin position="429"/>
        <end position="474"/>
    </location>
</feature>
<feature type="compositionally biased region" description="Basic and acidic residues" evidence="6">
    <location>
        <begin position="128"/>
        <end position="139"/>
    </location>
</feature>
<dbReference type="PROSITE" id="PS50309">
    <property type="entry name" value="DC"/>
    <property type="match status" value="2"/>
</dbReference>
<protein>
    <submittedName>
        <fullName evidence="8">Retinitis pigmentosa 1-like 1 protein</fullName>
    </submittedName>
</protein>
<dbReference type="eggNOG" id="KOG3757">
    <property type="taxonomic scope" value="Eukaryota"/>
</dbReference>
<keyword evidence="5" id="KW-0966">Cell projection</keyword>
<feature type="region of interest" description="Disordered" evidence="6">
    <location>
        <begin position="694"/>
        <end position="749"/>
    </location>
</feature>
<dbReference type="GO" id="GO:0060041">
    <property type="term" value="P:retina development in camera-type eye"/>
    <property type="evidence" value="ECO:0007669"/>
    <property type="project" value="TreeGrafter"/>
</dbReference>
<dbReference type="FunFam" id="3.10.20.230:FF:000008">
    <property type="entry name" value="retinitis pigmentosa 1-like 1 protein"/>
    <property type="match status" value="1"/>
</dbReference>
<dbReference type="InParanoid" id="L8YCR8"/>
<feature type="compositionally biased region" description="Acidic residues" evidence="6">
    <location>
        <begin position="1334"/>
        <end position="1346"/>
    </location>
</feature>
<feature type="region of interest" description="Disordered" evidence="6">
    <location>
        <begin position="101"/>
        <end position="158"/>
    </location>
</feature>
<name>L8YCR8_TUPCH</name>
<dbReference type="GO" id="GO:0042461">
    <property type="term" value="P:photoreceptor cell development"/>
    <property type="evidence" value="ECO:0007669"/>
    <property type="project" value="TreeGrafter"/>
</dbReference>
<feature type="compositionally biased region" description="Polar residues" evidence="6">
    <location>
        <begin position="257"/>
        <end position="268"/>
    </location>
</feature>
<feature type="compositionally biased region" description="Basic residues" evidence="6">
    <location>
        <begin position="146"/>
        <end position="156"/>
    </location>
</feature>
<evidence type="ECO:0000313" key="8">
    <source>
        <dbReference type="EMBL" id="ELV14218.1"/>
    </source>
</evidence>
<reference evidence="9" key="2">
    <citation type="journal article" date="2013" name="Nat. Commun.">
        <title>Genome of the Chinese tree shrew.</title>
        <authorList>
            <person name="Fan Y."/>
            <person name="Huang Z.Y."/>
            <person name="Cao C.C."/>
            <person name="Chen C.S."/>
            <person name="Chen Y.X."/>
            <person name="Fan D.D."/>
            <person name="He J."/>
            <person name="Hou H.L."/>
            <person name="Hu L."/>
            <person name="Hu X.T."/>
            <person name="Jiang X.T."/>
            <person name="Lai R."/>
            <person name="Lang Y.S."/>
            <person name="Liang B."/>
            <person name="Liao S.G."/>
            <person name="Mu D."/>
            <person name="Ma Y.Y."/>
            <person name="Niu Y.Y."/>
            <person name="Sun X.Q."/>
            <person name="Xia J.Q."/>
            <person name="Xiao J."/>
            <person name="Xiong Z.Q."/>
            <person name="Xu L."/>
            <person name="Yang L."/>
            <person name="Zhang Y."/>
            <person name="Zhao W."/>
            <person name="Zhao X.D."/>
            <person name="Zheng Y.T."/>
            <person name="Zhou J.M."/>
            <person name="Zhu Y.B."/>
            <person name="Zhang G.J."/>
            <person name="Wang J."/>
            <person name="Yao Y.G."/>
        </authorList>
    </citation>
    <scope>NUCLEOTIDE SEQUENCE [LARGE SCALE GENOMIC DNA]</scope>
</reference>
<feature type="compositionally biased region" description="Low complexity" evidence="6">
    <location>
        <begin position="500"/>
        <end position="531"/>
    </location>
</feature>
<dbReference type="Proteomes" id="UP000011518">
    <property type="component" value="Unassembled WGS sequence"/>
</dbReference>
<dbReference type="SMART" id="SM00537">
    <property type="entry name" value="DCX"/>
    <property type="match status" value="2"/>
</dbReference>
<evidence type="ECO:0000256" key="2">
    <source>
        <dbReference type="ARBA" id="ARBA00004496"/>
    </source>
</evidence>
<feature type="compositionally biased region" description="Acidic residues" evidence="6">
    <location>
        <begin position="1353"/>
        <end position="1366"/>
    </location>
</feature>
<dbReference type="InterPro" id="IPR036572">
    <property type="entry name" value="Doublecortin_dom_sf"/>
</dbReference>
<organism evidence="8 9">
    <name type="scientific">Tupaia chinensis</name>
    <name type="common">Chinese tree shrew</name>
    <name type="synonym">Tupaia belangeri chinensis</name>
    <dbReference type="NCBI Taxonomy" id="246437"/>
    <lineage>
        <taxon>Eukaryota</taxon>
        <taxon>Metazoa</taxon>
        <taxon>Chordata</taxon>
        <taxon>Craniata</taxon>
        <taxon>Vertebrata</taxon>
        <taxon>Euteleostomi</taxon>
        <taxon>Mammalia</taxon>
        <taxon>Eutheria</taxon>
        <taxon>Euarchontoglires</taxon>
        <taxon>Scandentia</taxon>
        <taxon>Tupaiidae</taxon>
        <taxon>Tupaia</taxon>
    </lineage>
</organism>
<keyword evidence="4" id="KW-0677">Repeat</keyword>
<feature type="compositionally biased region" description="Basic and acidic residues" evidence="6">
    <location>
        <begin position="1454"/>
        <end position="1476"/>
    </location>
</feature>
<accession>L8YCR8</accession>
<dbReference type="Gene3D" id="3.10.20.230">
    <property type="entry name" value="Doublecortin domain"/>
    <property type="match status" value="2"/>
</dbReference>
<feature type="compositionally biased region" description="Polar residues" evidence="6">
    <location>
        <begin position="1486"/>
        <end position="1503"/>
    </location>
</feature>
<feature type="region of interest" description="Disordered" evidence="6">
    <location>
        <begin position="1215"/>
        <end position="1515"/>
    </location>
</feature>
<proteinExistence type="predicted"/>
<dbReference type="SUPFAM" id="SSF89837">
    <property type="entry name" value="Doublecortin (DC)"/>
    <property type="match status" value="2"/>
</dbReference>
<feature type="compositionally biased region" description="Low complexity" evidence="6">
    <location>
        <begin position="765"/>
        <end position="775"/>
    </location>
</feature>
<evidence type="ECO:0000256" key="6">
    <source>
        <dbReference type="SAM" id="MobiDB-lite"/>
    </source>
</evidence>
<dbReference type="STRING" id="246437.L8YCR8"/>